<dbReference type="Pfam" id="PF07519">
    <property type="entry name" value="Tannase"/>
    <property type="match status" value="1"/>
</dbReference>
<keyword evidence="2" id="KW-0119">Carbohydrate metabolism</keyword>
<proteinExistence type="inferred from homology"/>
<dbReference type="PANTHER" id="PTHR33938:SF15">
    <property type="entry name" value="FERULOYL ESTERASE B-RELATED"/>
    <property type="match status" value="1"/>
</dbReference>
<evidence type="ECO:0000256" key="5">
    <source>
        <dbReference type="ARBA" id="ARBA00023157"/>
    </source>
</evidence>
<evidence type="ECO:0000256" key="6">
    <source>
        <dbReference type="ARBA" id="ARBA00034075"/>
    </source>
</evidence>
<evidence type="ECO:0000256" key="2">
    <source>
        <dbReference type="ARBA" id="ARBA00022651"/>
    </source>
</evidence>
<evidence type="ECO:0000256" key="3">
    <source>
        <dbReference type="ARBA" id="ARBA00022729"/>
    </source>
</evidence>
<keyword evidence="3 7" id="KW-0732">Signal</keyword>
<evidence type="ECO:0000256" key="7">
    <source>
        <dbReference type="RuleBase" id="RU361238"/>
    </source>
</evidence>
<protein>
    <recommendedName>
        <fullName evidence="7">Carboxylic ester hydrolase</fullName>
        <ecNumber evidence="7">3.1.1.-</ecNumber>
    </recommendedName>
</protein>
<keyword evidence="5" id="KW-1015">Disulfide bond</keyword>
<feature type="chain" id="PRO_5044996996" description="Carboxylic ester hydrolase" evidence="7">
    <location>
        <begin position="21"/>
        <end position="456"/>
    </location>
</feature>
<keyword evidence="1" id="KW-0719">Serine esterase</keyword>
<reference evidence="8 9" key="1">
    <citation type="journal article" date="2023" name="G3 (Bethesda)">
        <title>A chromosome-level genome assembly of Zasmidium syzygii isolated from banana leaves.</title>
        <authorList>
            <person name="van Westerhoven A.C."/>
            <person name="Mehrabi R."/>
            <person name="Talebi R."/>
            <person name="Steentjes M.B.F."/>
            <person name="Corcolon B."/>
            <person name="Chong P.A."/>
            <person name="Kema G.H.J."/>
            <person name="Seidl M.F."/>
        </authorList>
    </citation>
    <scope>NUCLEOTIDE SEQUENCE [LARGE SCALE GENOMIC DNA]</scope>
    <source>
        <strain evidence="8 9">P124</strain>
    </source>
</reference>
<gene>
    <name evidence="8" type="ORF">PRZ48_004392</name>
</gene>
<keyword evidence="9" id="KW-1185">Reference proteome</keyword>
<dbReference type="InterPro" id="IPR011118">
    <property type="entry name" value="Tannase/feruloyl_esterase"/>
</dbReference>
<evidence type="ECO:0000313" key="8">
    <source>
        <dbReference type="EMBL" id="KAK4503477.1"/>
    </source>
</evidence>
<dbReference type="EC" id="3.1.1.-" evidence="7"/>
<evidence type="ECO:0000256" key="1">
    <source>
        <dbReference type="ARBA" id="ARBA00022487"/>
    </source>
</evidence>
<name>A0ABR0EPE0_ZASCE</name>
<comment type="similarity">
    <text evidence="7">Belongs to the tannase family.</text>
</comment>
<sequence>MELFILALFLLSSLAHLSNAWPQPHQQRCSTLSHHPFFLQNTHSSAKFLKSTYYPAKALNATNTFNEIPLCEIYGSIPYGSNNTLTFVLWLPDQPHYNDRFLAVGNGGMAGYIDYVQMLSQFNTGLGVAVASSDAGHSALLNNVGMGAPGVYLPYLHDRDQVQAWIHDAISLFTPTAKHSNTTETKLTQAELNLMTNAVLDVCDEIDGVKDRVIEDPLKCHFDIDTLACKPNQQSTTCLTPSKLASAKAIYAGPRRSDNGKELYAPFALGSEIEWALQEGPLASAFSIPILQNLVYDDLSYDANTFNWASDVDTLDARAGTLIDENSPNLSTYRNCGGKLLVSQGWADPYNAAELPIRHLQDIQSFFHGDISDWYRLFMVPGGGHCGAASYYPQVPATYHVLEKLVEWVERGVPPESVLSSGPPDGSNTTRKLCPWPQTASLVGRDSDDAADYVCQ</sequence>
<comment type="catalytic activity">
    <reaction evidence="6">
        <text>feruloyl-polysaccharide + H2O = ferulate + polysaccharide.</text>
        <dbReference type="EC" id="3.1.1.73"/>
    </reaction>
</comment>
<keyword evidence="2" id="KW-0858">Xylan degradation</keyword>
<dbReference type="PANTHER" id="PTHR33938">
    <property type="entry name" value="FERULOYL ESTERASE B-RELATED"/>
    <property type="match status" value="1"/>
</dbReference>
<comment type="caution">
    <text evidence="8">The sequence shown here is derived from an EMBL/GenBank/DDBJ whole genome shotgun (WGS) entry which is preliminary data.</text>
</comment>
<accession>A0ABR0EPE0</accession>
<organism evidence="8 9">
    <name type="scientific">Zasmidium cellare</name>
    <name type="common">Wine cellar mold</name>
    <name type="synonym">Racodium cellare</name>
    <dbReference type="NCBI Taxonomy" id="395010"/>
    <lineage>
        <taxon>Eukaryota</taxon>
        <taxon>Fungi</taxon>
        <taxon>Dikarya</taxon>
        <taxon>Ascomycota</taxon>
        <taxon>Pezizomycotina</taxon>
        <taxon>Dothideomycetes</taxon>
        <taxon>Dothideomycetidae</taxon>
        <taxon>Mycosphaerellales</taxon>
        <taxon>Mycosphaerellaceae</taxon>
        <taxon>Zasmidium</taxon>
    </lineage>
</organism>
<evidence type="ECO:0000256" key="4">
    <source>
        <dbReference type="ARBA" id="ARBA00022801"/>
    </source>
</evidence>
<feature type="signal peptide" evidence="7">
    <location>
        <begin position="1"/>
        <end position="20"/>
    </location>
</feature>
<dbReference type="Proteomes" id="UP001305779">
    <property type="component" value="Unassembled WGS sequence"/>
</dbReference>
<keyword evidence="2" id="KW-0624">Polysaccharide degradation</keyword>
<dbReference type="EMBL" id="JAXOVC010000003">
    <property type="protein sequence ID" value="KAK4503477.1"/>
    <property type="molecule type" value="Genomic_DNA"/>
</dbReference>
<evidence type="ECO:0000313" key="9">
    <source>
        <dbReference type="Proteomes" id="UP001305779"/>
    </source>
</evidence>
<keyword evidence="4 7" id="KW-0378">Hydrolase</keyword>